<evidence type="ECO:0000313" key="3">
    <source>
        <dbReference type="Proteomes" id="UP001549146"/>
    </source>
</evidence>
<feature type="transmembrane region" description="Helical" evidence="1">
    <location>
        <begin position="6"/>
        <end position="27"/>
    </location>
</feature>
<dbReference type="Proteomes" id="UP001549146">
    <property type="component" value="Unassembled WGS sequence"/>
</dbReference>
<reference evidence="2 3" key="1">
    <citation type="submission" date="2024-06" db="EMBL/GenBank/DDBJ databases">
        <title>Genomic Encyclopedia of Type Strains, Phase IV (KMG-IV): sequencing the most valuable type-strain genomes for metagenomic binning, comparative biology and taxonomic classification.</title>
        <authorList>
            <person name="Goeker M."/>
        </authorList>
    </citation>
    <scope>NUCLEOTIDE SEQUENCE [LARGE SCALE GENOMIC DNA]</scope>
    <source>
        <strain evidence="2 3">DSM 29388</strain>
    </source>
</reference>
<dbReference type="EMBL" id="JBEPMO010000005">
    <property type="protein sequence ID" value="MET3731691.1"/>
    <property type="molecule type" value="Genomic_DNA"/>
</dbReference>
<evidence type="ECO:0000313" key="2">
    <source>
        <dbReference type="EMBL" id="MET3731691.1"/>
    </source>
</evidence>
<keyword evidence="1" id="KW-0812">Transmembrane</keyword>
<sequence length="159" mass="18289">MEILIIMIVLFALFPLILILGVAFWAAKSRKKKQELLKNSLPEGVKFSALVRFNSGNQQDKFLKFKAFEGSGILYVHDGFIEFKSTKGLTHRFDLNSAKIYWEGENLVNGLLKWFSISDGNQKMYFNVESGVFIFHTDPSKTTTKQIYESLVLEQINRK</sequence>
<accession>A0ABV2LT00</accession>
<organism evidence="2 3">
    <name type="scientific">Moheibacter stercoris</name>
    <dbReference type="NCBI Taxonomy" id="1628251"/>
    <lineage>
        <taxon>Bacteria</taxon>
        <taxon>Pseudomonadati</taxon>
        <taxon>Bacteroidota</taxon>
        <taxon>Flavobacteriia</taxon>
        <taxon>Flavobacteriales</taxon>
        <taxon>Weeksellaceae</taxon>
        <taxon>Moheibacter</taxon>
    </lineage>
</organism>
<evidence type="ECO:0000256" key="1">
    <source>
        <dbReference type="SAM" id="Phobius"/>
    </source>
</evidence>
<gene>
    <name evidence="2" type="ORF">ABID46_001265</name>
</gene>
<keyword evidence="3" id="KW-1185">Reference proteome</keyword>
<dbReference type="RefSeq" id="WP_354508193.1">
    <property type="nucleotide sequence ID" value="NZ_JBEPMO010000005.1"/>
</dbReference>
<keyword evidence="1" id="KW-0472">Membrane</keyword>
<comment type="caution">
    <text evidence="2">The sequence shown here is derived from an EMBL/GenBank/DDBJ whole genome shotgun (WGS) entry which is preliminary data.</text>
</comment>
<proteinExistence type="predicted"/>
<name>A0ABV2LT00_9FLAO</name>
<protein>
    <submittedName>
        <fullName evidence="2">Uncharacterized protein</fullName>
    </submittedName>
</protein>
<keyword evidence="1" id="KW-1133">Transmembrane helix</keyword>